<dbReference type="SUPFAM" id="SSF81301">
    <property type="entry name" value="Nucleotidyltransferase"/>
    <property type="match status" value="1"/>
</dbReference>
<dbReference type="AlphaFoldDB" id="A0A1W1I8E1"/>
<evidence type="ECO:0000313" key="2">
    <source>
        <dbReference type="Proteomes" id="UP000192042"/>
    </source>
</evidence>
<proteinExistence type="predicted"/>
<sequence length="247" mass="27388">MSERIIEGLPDDTQRVVQSYAKDVKQAFGERVEGLLIYGSAVRGEFLPGRSNLNMLLLMTSYNSEALRTYAPLHKRWSKEQIVVPLFLTEQELNDSSALFPLEFLEIQDWHRVLGGRDPFVGSHIDRSRLADQVLQGFAGHALRLRQRYAEAGGADDAVTILLPLSVTSMVPLLRGLQRMLSRPVSAHSDAVISDIAGHFKIDLQGLLDALALKRGQISPGPSEVPRLFDRYLQAVSSLSATALTLR</sequence>
<dbReference type="InterPro" id="IPR043519">
    <property type="entry name" value="NT_sf"/>
</dbReference>
<dbReference type="Proteomes" id="UP000192042">
    <property type="component" value="Chromosome I"/>
</dbReference>
<dbReference type="OrthoDB" id="5507064at2"/>
<reference evidence="1 2" key="1">
    <citation type="submission" date="2017-03" db="EMBL/GenBank/DDBJ databases">
        <authorList>
            <person name="Afonso C.L."/>
            <person name="Miller P.J."/>
            <person name="Scott M.A."/>
            <person name="Spackman E."/>
            <person name="Goraichik I."/>
            <person name="Dimitrov K.M."/>
            <person name="Suarez D.L."/>
            <person name="Swayne D.E."/>
        </authorList>
    </citation>
    <scope>NUCLEOTIDE SEQUENCE [LARGE SCALE GENOMIC DNA]</scope>
    <source>
        <strain evidence="1">Genome sequencing of Nitrospira japonica strain NJ11</strain>
    </source>
</reference>
<protein>
    <recommendedName>
        <fullName evidence="3">Polymerase nucleotidyl transferase domain-containing protein</fullName>
    </recommendedName>
</protein>
<organism evidence="1 2">
    <name type="scientific">Nitrospira japonica</name>
    <dbReference type="NCBI Taxonomy" id="1325564"/>
    <lineage>
        <taxon>Bacteria</taxon>
        <taxon>Pseudomonadati</taxon>
        <taxon>Nitrospirota</taxon>
        <taxon>Nitrospiria</taxon>
        <taxon>Nitrospirales</taxon>
        <taxon>Nitrospiraceae</taxon>
        <taxon>Nitrospira</taxon>
    </lineage>
</organism>
<dbReference type="STRING" id="1325564.NSJP_3109"/>
<accession>A0A1W1I8E1</accession>
<dbReference type="EMBL" id="LT828648">
    <property type="protein sequence ID" value="SLM49276.1"/>
    <property type="molecule type" value="Genomic_DNA"/>
</dbReference>
<dbReference type="RefSeq" id="WP_080887530.1">
    <property type="nucleotide sequence ID" value="NZ_LT828648.1"/>
</dbReference>
<dbReference type="KEGG" id="nja:NSJP_3109"/>
<gene>
    <name evidence="1" type="ORF">NSJP_3109</name>
</gene>
<evidence type="ECO:0008006" key="3">
    <source>
        <dbReference type="Google" id="ProtNLM"/>
    </source>
</evidence>
<name>A0A1W1I8E1_9BACT</name>
<evidence type="ECO:0000313" key="1">
    <source>
        <dbReference type="EMBL" id="SLM49276.1"/>
    </source>
</evidence>
<keyword evidence="2" id="KW-1185">Reference proteome</keyword>